<proteinExistence type="predicted"/>
<dbReference type="SUPFAM" id="SSF52172">
    <property type="entry name" value="CheY-like"/>
    <property type="match status" value="1"/>
</dbReference>
<evidence type="ECO:0000256" key="1">
    <source>
        <dbReference type="PROSITE-ProRule" id="PRU00169"/>
    </source>
</evidence>
<evidence type="ECO:0000313" key="4">
    <source>
        <dbReference type="EMBL" id="GGY72852.1"/>
    </source>
</evidence>
<organism evidence="4 5">
    <name type="scientific">Marinobacter zhanjiangensis</name>
    <dbReference type="NCBI Taxonomy" id="578215"/>
    <lineage>
        <taxon>Bacteria</taxon>
        <taxon>Pseudomonadati</taxon>
        <taxon>Pseudomonadota</taxon>
        <taxon>Gammaproteobacteria</taxon>
        <taxon>Pseudomonadales</taxon>
        <taxon>Marinobacteraceae</taxon>
        <taxon>Marinobacter</taxon>
    </lineage>
</organism>
<dbReference type="Pfam" id="PF00072">
    <property type="entry name" value="Response_reg"/>
    <property type="match status" value="1"/>
</dbReference>
<dbReference type="InterPro" id="IPR011006">
    <property type="entry name" value="CheY-like_superfamily"/>
</dbReference>
<comment type="caution">
    <text evidence="4">The sequence shown here is derived from an EMBL/GenBank/DDBJ whole genome shotgun (WGS) entry which is preliminary data.</text>
</comment>
<evidence type="ECO:0000313" key="5">
    <source>
        <dbReference type="Proteomes" id="UP000601597"/>
    </source>
</evidence>
<dbReference type="EMBL" id="BMXV01000004">
    <property type="protein sequence ID" value="GGY72852.1"/>
    <property type="molecule type" value="Genomic_DNA"/>
</dbReference>
<gene>
    <name evidence="4" type="primary">cheV</name>
    <name evidence="4" type="ORF">GCM10007071_19930</name>
</gene>
<dbReference type="PANTHER" id="PTHR47233">
    <property type="entry name" value="CHEMOTAXIS PROTEIN CHEV"/>
    <property type="match status" value="1"/>
</dbReference>
<feature type="domain" description="Response regulatory" evidence="2">
    <location>
        <begin position="171"/>
        <end position="292"/>
    </location>
</feature>
<reference evidence="5" key="1">
    <citation type="journal article" date="2019" name="Int. J. Syst. Evol. Microbiol.">
        <title>The Global Catalogue of Microorganisms (GCM) 10K type strain sequencing project: providing services to taxonomists for standard genome sequencing and annotation.</title>
        <authorList>
            <consortium name="The Broad Institute Genomics Platform"/>
            <consortium name="The Broad Institute Genome Sequencing Center for Infectious Disease"/>
            <person name="Wu L."/>
            <person name="Ma J."/>
        </authorList>
    </citation>
    <scope>NUCLEOTIDE SEQUENCE [LARGE SCALE GENOMIC DNA]</scope>
    <source>
        <strain evidence="5">KCTC 22280</strain>
    </source>
</reference>
<evidence type="ECO:0000259" key="2">
    <source>
        <dbReference type="PROSITE" id="PS50110"/>
    </source>
</evidence>
<dbReference type="InterPro" id="IPR002545">
    <property type="entry name" value="CheW-lke_dom"/>
</dbReference>
<feature type="domain" description="CheW-like" evidence="3">
    <location>
        <begin position="8"/>
        <end position="149"/>
    </location>
</feature>
<feature type="modified residue" description="4-aspartylphosphate" evidence="1">
    <location>
        <position position="225"/>
    </location>
</feature>
<accession>A0ABQ3B3V1</accession>
<dbReference type="RefSeq" id="WP_189575935.1">
    <property type="nucleotide sequence ID" value="NZ_BMXV01000004.1"/>
</dbReference>
<dbReference type="SMART" id="SM00260">
    <property type="entry name" value="CheW"/>
    <property type="match status" value="1"/>
</dbReference>
<dbReference type="Pfam" id="PF01584">
    <property type="entry name" value="CheW"/>
    <property type="match status" value="1"/>
</dbReference>
<sequence length="296" mass="32892">MTEGSAVPQKLLLFRLAGNRLSALGTLKIREILTLQRLTQIPHSHPAVIGTMNFRGSAVPVIDMAAAVGYPPLDAEAHKTASIIVTDIQRQEIGFLVRGVDRIVETDWKQVQAPPRALGDQAFVTGLLQIDDGLVQLMDVELLLARVYPESMHSSPPQLTDLERETLREQHILLVDDSQVARRQLADALDRENIPYEVTGNGQTALDMMMQANHDRKPVSILVSDIEMPGMDGYELTFHLRDDRSVHQPYVILHTSLNSEMSVSYARQVGANEALTKFDAEELLQAMLRGTRTEAV</sequence>
<dbReference type="PROSITE" id="PS50110">
    <property type="entry name" value="RESPONSE_REGULATORY"/>
    <property type="match status" value="1"/>
</dbReference>
<dbReference type="PROSITE" id="PS50851">
    <property type="entry name" value="CHEW"/>
    <property type="match status" value="1"/>
</dbReference>
<dbReference type="SUPFAM" id="SSF50341">
    <property type="entry name" value="CheW-like"/>
    <property type="match status" value="1"/>
</dbReference>
<dbReference type="Gene3D" id="2.30.30.40">
    <property type="entry name" value="SH3 Domains"/>
    <property type="match status" value="1"/>
</dbReference>
<dbReference type="InterPro" id="IPR036061">
    <property type="entry name" value="CheW-like_dom_sf"/>
</dbReference>
<protein>
    <submittedName>
        <fullName evidence="4">Chemotaxis protein CheW</fullName>
    </submittedName>
</protein>
<evidence type="ECO:0000259" key="3">
    <source>
        <dbReference type="PROSITE" id="PS50851"/>
    </source>
</evidence>
<dbReference type="Gene3D" id="2.40.50.180">
    <property type="entry name" value="CheA-289, Domain 4"/>
    <property type="match status" value="1"/>
</dbReference>
<dbReference type="PIRSF" id="PIRSF002867">
    <property type="entry name" value="CheV"/>
    <property type="match status" value="1"/>
</dbReference>
<dbReference type="InterPro" id="IPR024181">
    <property type="entry name" value="Chemotax_regulator_CheV"/>
</dbReference>
<dbReference type="PANTHER" id="PTHR47233:SF2">
    <property type="entry name" value="CHEMOTAXIS SIGNAL TRANSDUCTION SYSTEM RESPONSE REGULATOR CHEV"/>
    <property type="match status" value="1"/>
</dbReference>
<dbReference type="SMART" id="SM00448">
    <property type="entry name" value="REC"/>
    <property type="match status" value="1"/>
</dbReference>
<dbReference type="Gene3D" id="3.40.50.2300">
    <property type="match status" value="1"/>
</dbReference>
<name>A0ABQ3B3V1_9GAMM</name>
<dbReference type="InterPro" id="IPR001789">
    <property type="entry name" value="Sig_transdc_resp-reg_receiver"/>
</dbReference>
<dbReference type="Proteomes" id="UP000601597">
    <property type="component" value="Unassembled WGS sequence"/>
</dbReference>
<keyword evidence="5" id="KW-1185">Reference proteome</keyword>
<keyword evidence="1" id="KW-0597">Phosphoprotein</keyword>